<sequence length="367" mass="39667">MGETMKLPLVFDAPTRGKPPRHFADLDDDARSAAITELGLPAFRGKQLANHYFGRLTADAHAMTDLPAAMREQVAGALFPPLLKVVRAIECDGAQTRKTLWRAVDGTTIESVLMRYPNRSTLCLSSQAGCGMACPFCATGQGGLTRNLSTAEILEQVRAAAAVMRDQHDGRLSNIVFMGMGEPLANYNRVLAAVKRIIAPPPHGFGISARSVTVSTVGVAPAIRKLADERLGVTLALSLHAPDDELRDTLVPVNNRWNVGEALDAARYYADVTGRRVSIEYALIRDVNDQPWRGDLLGKKLHGALGPLVHVNVIPLNPTPGSEWDASPKPVEREFVKRVRERGVSCTVRDTRGREIAAACGQLAAEG</sequence>
<proteinExistence type="inferred from homology"/>
<dbReference type="GO" id="GO:0000049">
    <property type="term" value="F:tRNA binding"/>
    <property type="evidence" value="ECO:0007669"/>
    <property type="project" value="UniProtKB-UniRule"/>
</dbReference>
<dbReference type="InterPro" id="IPR040072">
    <property type="entry name" value="Methyltransferase_A"/>
</dbReference>
<comment type="catalytic activity">
    <reaction evidence="11">
        <text>adenosine(37) in tRNA + 2 reduced [2Fe-2S]-[ferredoxin] + 2 S-adenosyl-L-methionine = 2-methyladenosine(37) in tRNA + 5'-deoxyadenosine + L-methionine + 2 oxidized [2Fe-2S]-[ferredoxin] + S-adenosyl-L-homocysteine</text>
        <dbReference type="Rhea" id="RHEA:43332"/>
        <dbReference type="Rhea" id="RHEA-COMP:10000"/>
        <dbReference type="Rhea" id="RHEA-COMP:10001"/>
        <dbReference type="Rhea" id="RHEA-COMP:10162"/>
        <dbReference type="Rhea" id="RHEA-COMP:10485"/>
        <dbReference type="ChEBI" id="CHEBI:17319"/>
        <dbReference type="ChEBI" id="CHEBI:33737"/>
        <dbReference type="ChEBI" id="CHEBI:33738"/>
        <dbReference type="ChEBI" id="CHEBI:57844"/>
        <dbReference type="ChEBI" id="CHEBI:57856"/>
        <dbReference type="ChEBI" id="CHEBI:59789"/>
        <dbReference type="ChEBI" id="CHEBI:74411"/>
        <dbReference type="ChEBI" id="CHEBI:74497"/>
        <dbReference type="EC" id="2.1.1.192"/>
    </reaction>
</comment>
<evidence type="ECO:0000256" key="10">
    <source>
        <dbReference type="ARBA" id="ARBA00023014"/>
    </source>
</evidence>
<evidence type="ECO:0000256" key="3">
    <source>
        <dbReference type="ARBA" id="ARBA00022490"/>
    </source>
</evidence>
<dbReference type="KEGG" id="mmag:MMAD_22090"/>
<evidence type="ECO:0000313" key="14">
    <source>
        <dbReference type="Proteomes" id="UP000466517"/>
    </source>
</evidence>
<feature type="binding site" evidence="11">
    <location>
        <position position="137"/>
    </location>
    <ligand>
        <name>[4Fe-4S] cluster</name>
        <dbReference type="ChEBI" id="CHEBI:49883"/>
        <note>4Fe-4S-S-AdoMet</note>
    </ligand>
</feature>
<dbReference type="Proteomes" id="UP000466517">
    <property type="component" value="Chromosome"/>
</dbReference>
<dbReference type="Gene3D" id="3.20.20.70">
    <property type="entry name" value="Aldolase class I"/>
    <property type="match status" value="1"/>
</dbReference>
<keyword evidence="9 11" id="KW-0408">Iron</keyword>
<keyword evidence="3 11" id="KW-0963">Cytoplasm</keyword>
<dbReference type="InterPro" id="IPR027492">
    <property type="entry name" value="RNA_MTrfase_RlmN"/>
</dbReference>
<evidence type="ECO:0000256" key="2">
    <source>
        <dbReference type="ARBA" id="ARBA00022485"/>
    </source>
</evidence>
<dbReference type="GO" id="GO:0070040">
    <property type="term" value="F:rRNA (adenine(2503)-C2-)-methyltransferase activity"/>
    <property type="evidence" value="ECO:0007669"/>
    <property type="project" value="UniProtKB-UniRule"/>
</dbReference>
<gene>
    <name evidence="11 13" type="primary">rlmN</name>
    <name evidence="13" type="ORF">MMAD_22090</name>
</gene>
<keyword evidence="7 11" id="KW-0949">S-adenosyl-L-methionine</keyword>
<dbReference type="EMBL" id="AP022610">
    <property type="protein sequence ID" value="BBZ27914.1"/>
    <property type="molecule type" value="Genomic_DNA"/>
</dbReference>
<keyword evidence="8 11" id="KW-0479">Metal-binding</keyword>
<dbReference type="GO" id="GO:0051539">
    <property type="term" value="F:4 iron, 4 sulfur cluster binding"/>
    <property type="evidence" value="ECO:0007669"/>
    <property type="project" value="UniProtKB-UniRule"/>
</dbReference>
<dbReference type="GO" id="GO:0030488">
    <property type="term" value="P:tRNA methylation"/>
    <property type="evidence" value="ECO:0007669"/>
    <property type="project" value="UniProtKB-UniRule"/>
</dbReference>
<dbReference type="InterPro" id="IPR058240">
    <property type="entry name" value="rSAM_sf"/>
</dbReference>
<dbReference type="GO" id="GO:0005737">
    <property type="term" value="C:cytoplasm"/>
    <property type="evidence" value="ECO:0007669"/>
    <property type="project" value="UniProtKB-SubCell"/>
</dbReference>
<feature type="active site" description="Proton acceptor" evidence="11">
    <location>
        <position position="110"/>
    </location>
</feature>
<dbReference type="EC" id="2.1.1.192" evidence="11"/>
<evidence type="ECO:0000259" key="12">
    <source>
        <dbReference type="PROSITE" id="PS51918"/>
    </source>
</evidence>
<organism evidence="13 14">
    <name type="scientific">Mycolicibacterium madagascariense</name>
    <dbReference type="NCBI Taxonomy" id="212765"/>
    <lineage>
        <taxon>Bacteria</taxon>
        <taxon>Bacillati</taxon>
        <taxon>Actinomycetota</taxon>
        <taxon>Actinomycetes</taxon>
        <taxon>Mycobacteriales</taxon>
        <taxon>Mycobacteriaceae</taxon>
        <taxon>Mycolicibacterium</taxon>
    </lineage>
</organism>
<dbReference type="NCBIfam" id="TIGR00048">
    <property type="entry name" value="rRNA_mod_RlmN"/>
    <property type="match status" value="1"/>
</dbReference>
<evidence type="ECO:0000256" key="5">
    <source>
        <dbReference type="ARBA" id="ARBA00022603"/>
    </source>
</evidence>
<keyword evidence="5 11" id="KW-0489">Methyltransferase</keyword>
<feature type="domain" description="Radical SAM core" evidence="12">
    <location>
        <begin position="116"/>
        <end position="354"/>
    </location>
</feature>
<dbReference type="FunFam" id="3.20.20.70:FF:000014">
    <property type="entry name" value="Probable dual-specificity RNA methyltransferase RlmN"/>
    <property type="match status" value="1"/>
</dbReference>
<comment type="catalytic activity">
    <reaction evidence="11">
        <text>adenosine(2503) in 23S rRNA + 2 reduced [2Fe-2S]-[ferredoxin] + 2 S-adenosyl-L-methionine = 2-methyladenosine(2503) in 23S rRNA + 5'-deoxyadenosine + L-methionine + 2 oxidized [2Fe-2S]-[ferredoxin] + S-adenosyl-L-homocysteine</text>
        <dbReference type="Rhea" id="RHEA:42916"/>
        <dbReference type="Rhea" id="RHEA-COMP:10000"/>
        <dbReference type="Rhea" id="RHEA-COMP:10001"/>
        <dbReference type="Rhea" id="RHEA-COMP:10152"/>
        <dbReference type="Rhea" id="RHEA-COMP:10282"/>
        <dbReference type="ChEBI" id="CHEBI:17319"/>
        <dbReference type="ChEBI" id="CHEBI:33737"/>
        <dbReference type="ChEBI" id="CHEBI:33738"/>
        <dbReference type="ChEBI" id="CHEBI:57844"/>
        <dbReference type="ChEBI" id="CHEBI:57856"/>
        <dbReference type="ChEBI" id="CHEBI:59789"/>
        <dbReference type="ChEBI" id="CHEBI:74411"/>
        <dbReference type="ChEBI" id="CHEBI:74497"/>
        <dbReference type="EC" id="2.1.1.192"/>
    </reaction>
</comment>
<reference evidence="13 14" key="1">
    <citation type="journal article" date="2019" name="Emerg. Microbes Infect.">
        <title>Comprehensive subspecies identification of 175 nontuberculous mycobacteria species based on 7547 genomic profiles.</title>
        <authorList>
            <person name="Matsumoto Y."/>
            <person name="Kinjo T."/>
            <person name="Motooka D."/>
            <person name="Nabeya D."/>
            <person name="Jung N."/>
            <person name="Uechi K."/>
            <person name="Horii T."/>
            <person name="Iida T."/>
            <person name="Fujita J."/>
            <person name="Nakamura S."/>
        </authorList>
    </citation>
    <scope>NUCLEOTIDE SEQUENCE [LARGE SCALE GENOMIC DNA]</scope>
    <source>
        <strain evidence="13 14">JCM 13574</strain>
    </source>
</reference>
<keyword evidence="6 11" id="KW-0808">Transferase</keyword>
<keyword evidence="4 11" id="KW-0698">rRNA processing</keyword>
<feature type="binding site" evidence="11">
    <location>
        <position position="130"/>
    </location>
    <ligand>
        <name>[4Fe-4S] cluster</name>
        <dbReference type="ChEBI" id="CHEBI:49883"/>
        <note>4Fe-4S-S-AdoMet</note>
    </ligand>
</feature>
<feature type="binding site" evidence="11">
    <location>
        <position position="215"/>
    </location>
    <ligand>
        <name>S-adenosyl-L-methionine</name>
        <dbReference type="ChEBI" id="CHEBI:59789"/>
    </ligand>
</feature>
<comment type="cofactor">
    <cofactor evidence="11">
        <name>[4Fe-4S] cluster</name>
        <dbReference type="ChEBI" id="CHEBI:49883"/>
    </cofactor>
    <text evidence="11">Binds 1 [4Fe-4S] cluster. The cluster is coordinated with 3 cysteines and an exchangeable S-adenosyl-L-methionine.</text>
</comment>
<dbReference type="PANTHER" id="PTHR30544">
    <property type="entry name" value="23S RRNA METHYLTRANSFERASE"/>
    <property type="match status" value="1"/>
</dbReference>
<evidence type="ECO:0000313" key="13">
    <source>
        <dbReference type="EMBL" id="BBZ27914.1"/>
    </source>
</evidence>
<dbReference type="GO" id="GO:0002935">
    <property type="term" value="F:tRNA (adenine(37)-C2)-methyltransferase activity"/>
    <property type="evidence" value="ECO:0007669"/>
    <property type="project" value="UniProtKB-UniRule"/>
</dbReference>
<dbReference type="GO" id="GO:0070475">
    <property type="term" value="P:rRNA base methylation"/>
    <property type="evidence" value="ECO:0007669"/>
    <property type="project" value="UniProtKB-UniRule"/>
</dbReference>
<feature type="disulfide bond" description="(transient)" evidence="11">
    <location>
        <begin position="123"/>
        <end position="360"/>
    </location>
</feature>
<name>A0A7I7XFD8_9MYCO</name>
<dbReference type="SFLD" id="SFLDS00029">
    <property type="entry name" value="Radical_SAM"/>
    <property type="match status" value="1"/>
</dbReference>
<comment type="similarity">
    <text evidence="11">Belongs to the radical SAM superfamily. RlmN family.</text>
</comment>
<dbReference type="CDD" id="cd01335">
    <property type="entry name" value="Radical_SAM"/>
    <property type="match status" value="1"/>
</dbReference>
<dbReference type="InterPro" id="IPR007197">
    <property type="entry name" value="rSAM"/>
</dbReference>
<keyword evidence="14" id="KW-1185">Reference proteome</keyword>
<evidence type="ECO:0000256" key="6">
    <source>
        <dbReference type="ARBA" id="ARBA00022679"/>
    </source>
</evidence>
<dbReference type="SUPFAM" id="SSF102114">
    <property type="entry name" value="Radical SAM enzymes"/>
    <property type="match status" value="1"/>
</dbReference>
<evidence type="ECO:0000256" key="11">
    <source>
        <dbReference type="HAMAP-Rule" id="MF_01849"/>
    </source>
</evidence>
<dbReference type="Pfam" id="PF04055">
    <property type="entry name" value="Radical_SAM"/>
    <property type="match status" value="1"/>
</dbReference>
<feature type="active site" description="S-methylcysteine intermediate" evidence="11">
    <location>
        <position position="360"/>
    </location>
</feature>
<evidence type="ECO:0000256" key="4">
    <source>
        <dbReference type="ARBA" id="ARBA00022552"/>
    </source>
</evidence>
<dbReference type="Gene3D" id="1.10.150.530">
    <property type="match status" value="1"/>
</dbReference>
<dbReference type="PIRSF" id="PIRSF006004">
    <property type="entry name" value="CHP00048"/>
    <property type="match status" value="1"/>
</dbReference>
<dbReference type="GO" id="GO:0019843">
    <property type="term" value="F:rRNA binding"/>
    <property type="evidence" value="ECO:0007669"/>
    <property type="project" value="UniProtKB-UniRule"/>
</dbReference>
<dbReference type="InterPro" id="IPR013785">
    <property type="entry name" value="Aldolase_TIM"/>
</dbReference>
<dbReference type="HAMAP" id="MF_01849">
    <property type="entry name" value="RNA_methyltr_RlmN"/>
    <property type="match status" value="1"/>
</dbReference>
<dbReference type="SFLD" id="SFLDF00275">
    <property type="entry name" value="adenosine_C2_methyltransferase"/>
    <property type="match status" value="1"/>
</dbReference>
<evidence type="ECO:0000256" key="1">
    <source>
        <dbReference type="ARBA" id="ARBA00004496"/>
    </source>
</evidence>
<feature type="binding site" evidence="11">
    <location>
        <position position="317"/>
    </location>
    <ligand>
        <name>S-adenosyl-L-methionine</name>
        <dbReference type="ChEBI" id="CHEBI:59789"/>
    </ligand>
</feature>
<dbReference type="PANTHER" id="PTHR30544:SF5">
    <property type="entry name" value="RADICAL SAM CORE DOMAIN-CONTAINING PROTEIN"/>
    <property type="match status" value="1"/>
</dbReference>
<feature type="binding site" evidence="11">
    <location>
        <position position="134"/>
    </location>
    <ligand>
        <name>[4Fe-4S] cluster</name>
        <dbReference type="ChEBI" id="CHEBI:49883"/>
        <note>4Fe-4S-S-AdoMet</note>
    </ligand>
</feature>
<keyword evidence="2 11" id="KW-0004">4Fe-4S</keyword>
<evidence type="ECO:0000256" key="7">
    <source>
        <dbReference type="ARBA" id="ARBA00022691"/>
    </source>
</evidence>
<dbReference type="InterPro" id="IPR004383">
    <property type="entry name" value="rRNA_lsu_MTrfase_RlmN/Cfr"/>
</dbReference>
<comment type="miscellaneous">
    <text evidence="11">Reaction proceeds by a ping-pong mechanism involving intermediate methylation of a conserved cysteine residue.</text>
</comment>
<keyword evidence="11" id="KW-0819">tRNA processing</keyword>
<dbReference type="SFLD" id="SFLDG01062">
    <property type="entry name" value="methyltransferase_(Class_A)"/>
    <property type="match status" value="1"/>
</dbReference>
<evidence type="ECO:0000256" key="9">
    <source>
        <dbReference type="ARBA" id="ARBA00023004"/>
    </source>
</evidence>
<accession>A0A7I7XFD8</accession>
<comment type="function">
    <text evidence="11">Specifically methylates position 2 of adenine 2503 in 23S rRNA and position 2 of adenine 37 in tRNAs.</text>
</comment>
<dbReference type="PROSITE" id="PS51918">
    <property type="entry name" value="RADICAL_SAM"/>
    <property type="match status" value="1"/>
</dbReference>
<keyword evidence="11" id="KW-1015">Disulfide bond</keyword>
<evidence type="ECO:0000256" key="8">
    <source>
        <dbReference type="ARBA" id="ARBA00022723"/>
    </source>
</evidence>
<feature type="binding site" evidence="11">
    <location>
        <begin position="238"/>
        <end position="240"/>
    </location>
    <ligand>
        <name>S-adenosyl-L-methionine</name>
        <dbReference type="ChEBI" id="CHEBI:59789"/>
    </ligand>
</feature>
<feature type="binding site" evidence="11">
    <location>
        <begin position="181"/>
        <end position="182"/>
    </location>
    <ligand>
        <name>S-adenosyl-L-methionine</name>
        <dbReference type="ChEBI" id="CHEBI:59789"/>
    </ligand>
</feature>
<dbReference type="AlphaFoldDB" id="A0A7I7XFD8"/>
<keyword evidence="10 11" id="KW-0411">Iron-sulfur</keyword>
<comment type="subcellular location">
    <subcellularLocation>
        <location evidence="1 11">Cytoplasm</location>
    </subcellularLocation>
</comment>
<protein>
    <recommendedName>
        <fullName evidence="11">Probable dual-specificity RNA methyltransferase RlmN</fullName>
        <ecNumber evidence="11">2.1.1.192</ecNumber>
    </recommendedName>
    <alternativeName>
        <fullName evidence="11">23S rRNA (adenine(2503)-C(2))-methyltransferase</fullName>
    </alternativeName>
    <alternativeName>
        <fullName evidence="11">23S rRNA m2A2503 methyltransferase</fullName>
    </alternativeName>
    <alternativeName>
        <fullName evidence="11">Ribosomal RNA large subunit methyltransferase N</fullName>
    </alternativeName>
    <alternativeName>
        <fullName evidence="11">tRNA (adenine(37)-C(2))-methyltransferase</fullName>
    </alternativeName>
    <alternativeName>
        <fullName evidence="11">tRNA m2A37 methyltransferase</fullName>
    </alternativeName>
</protein>
<dbReference type="GO" id="GO:0046872">
    <property type="term" value="F:metal ion binding"/>
    <property type="evidence" value="ECO:0007669"/>
    <property type="project" value="UniProtKB-KW"/>
</dbReference>